<organism evidence="3 4">
    <name type="scientific">Ziziphus jujuba var. spinosa</name>
    <dbReference type="NCBI Taxonomy" id="714518"/>
    <lineage>
        <taxon>Eukaryota</taxon>
        <taxon>Viridiplantae</taxon>
        <taxon>Streptophyta</taxon>
        <taxon>Embryophyta</taxon>
        <taxon>Tracheophyta</taxon>
        <taxon>Spermatophyta</taxon>
        <taxon>Magnoliopsida</taxon>
        <taxon>eudicotyledons</taxon>
        <taxon>Gunneridae</taxon>
        <taxon>Pentapetalae</taxon>
        <taxon>rosids</taxon>
        <taxon>fabids</taxon>
        <taxon>Rosales</taxon>
        <taxon>Rhamnaceae</taxon>
        <taxon>Paliureae</taxon>
        <taxon>Ziziphus</taxon>
    </lineage>
</organism>
<comment type="caution">
    <text evidence="3">The sequence shown here is derived from an EMBL/GenBank/DDBJ whole genome shotgun (WGS) entry which is preliminary data.</text>
</comment>
<feature type="signal peptide" evidence="2">
    <location>
        <begin position="1"/>
        <end position="27"/>
    </location>
</feature>
<dbReference type="EMBL" id="JAEACU010000004">
    <property type="protein sequence ID" value="KAH7533768.1"/>
    <property type="molecule type" value="Genomic_DNA"/>
</dbReference>
<dbReference type="InterPro" id="IPR032675">
    <property type="entry name" value="LRR_dom_sf"/>
</dbReference>
<dbReference type="InterPro" id="IPR001611">
    <property type="entry name" value="Leu-rich_rpt"/>
</dbReference>
<dbReference type="GO" id="GO:0016020">
    <property type="term" value="C:membrane"/>
    <property type="evidence" value="ECO:0007669"/>
    <property type="project" value="UniProtKB-SubCell"/>
</dbReference>
<protein>
    <submittedName>
        <fullName evidence="3">Uncharacterized protein</fullName>
    </submittedName>
</protein>
<dbReference type="InterPro" id="IPR051824">
    <property type="entry name" value="LRR_Rcpt-Like_S/T_Kinase"/>
</dbReference>
<accession>A0A978VKZ9</accession>
<sequence length="121" mass="13405">MGVHDFLRTPYLLCSIALFCFASFGLAATAKLHSEEVKALGEIGRKLGKKNWDFGKDPCSGEGNWAGEYGLKGALKAQNLSGNVPSEFSKLHYLKILDLSRNYLNGTIPHEWTKMRSLSEL</sequence>
<dbReference type="Pfam" id="PF00560">
    <property type="entry name" value="LRR_1"/>
    <property type="match status" value="1"/>
</dbReference>
<comment type="subcellular location">
    <subcellularLocation>
        <location evidence="1">Membrane</location>
        <topology evidence="1">Single-pass type I membrane protein</topology>
    </subcellularLocation>
</comment>
<dbReference type="Proteomes" id="UP000813462">
    <property type="component" value="Unassembled WGS sequence"/>
</dbReference>
<evidence type="ECO:0000256" key="1">
    <source>
        <dbReference type="ARBA" id="ARBA00004479"/>
    </source>
</evidence>
<dbReference type="PANTHER" id="PTHR48006">
    <property type="entry name" value="LEUCINE-RICH REPEAT-CONTAINING PROTEIN DDB_G0281931-RELATED"/>
    <property type="match status" value="1"/>
</dbReference>
<evidence type="ECO:0000313" key="3">
    <source>
        <dbReference type="EMBL" id="KAH7533768.1"/>
    </source>
</evidence>
<evidence type="ECO:0000256" key="2">
    <source>
        <dbReference type="SAM" id="SignalP"/>
    </source>
</evidence>
<name>A0A978VKZ9_ZIZJJ</name>
<dbReference type="Gene3D" id="3.80.10.10">
    <property type="entry name" value="Ribonuclease Inhibitor"/>
    <property type="match status" value="1"/>
</dbReference>
<dbReference type="PANTHER" id="PTHR48006:SF68">
    <property type="entry name" value="PROTEIN KINASE DOMAIN-CONTAINING PROTEIN"/>
    <property type="match status" value="1"/>
</dbReference>
<proteinExistence type="predicted"/>
<dbReference type="SUPFAM" id="SSF52058">
    <property type="entry name" value="L domain-like"/>
    <property type="match status" value="1"/>
</dbReference>
<keyword evidence="2" id="KW-0732">Signal</keyword>
<reference evidence="3" key="1">
    <citation type="journal article" date="2021" name="Front. Plant Sci.">
        <title>Chromosome-Scale Genome Assembly for Chinese Sour Jujube and Insights Into Its Genome Evolution and Domestication Signature.</title>
        <authorList>
            <person name="Shen L.-Y."/>
            <person name="Luo H."/>
            <person name="Wang X.-L."/>
            <person name="Wang X.-M."/>
            <person name="Qiu X.-J."/>
            <person name="Liu H."/>
            <person name="Zhou S.-S."/>
            <person name="Jia K.-H."/>
            <person name="Nie S."/>
            <person name="Bao Y.-T."/>
            <person name="Zhang R.-G."/>
            <person name="Yun Q.-Z."/>
            <person name="Chai Y.-H."/>
            <person name="Lu J.-Y."/>
            <person name="Li Y."/>
            <person name="Zhao S.-W."/>
            <person name="Mao J.-F."/>
            <person name="Jia S.-G."/>
            <person name="Mao Y.-M."/>
        </authorList>
    </citation>
    <scope>NUCLEOTIDE SEQUENCE</scope>
    <source>
        <strain evidence="3">AT0</strain>
        <tissue evidence="3">Leaf</tissue>
    </source>
</reference>
<feature type="chain" id="PRO_5037907689" evidence="2">
    <location>
        <begin position="28"/>
        <end position="121"/>
    </location>
</feature>
<dbReference type="AlphaFoldDB" id="A0A978VKZ9"/>
<evidence type="ECO:0000313" key="4">
    <source>
        <dbReference type="Proteomes" id="UP000813462"/>
    </source>
</evidence>
<gene>
    <name evidence="3" type="ORF">FEM48_Zijuj04G0166900</name>
</gene>